<organism evidence="1 2">
    <name type="scientific">Blastopirellula marina</name>
    <dbReference type="NCBI Taxonomy" id="124"/>
    <lineage>
        <taxon>Bacteria</taxon>
        <taxon>Pseudomonadati</taxon>
        <taxon>Planctomycetota</taxon>
        <taxon>Planctomycetia</taxon>
        <taxon>Pirellulales</taxon>
        <taxon>Pirellulaceae</taxon>
        <taxon>Blastopirellula</taxon>
    </lineage>
</organism>
<protein>
    <submittedName>
        <fullName evidence="1">Uncharacterized protein</fullName>
    </submittedName>
</protein>
<proteinExistence type="predicted"/>
<dbReference type="Proteomes" id="UP000237819">
    <property type="component" value="Unassembled WGS sequence"/>
</dbReference>
<sequence length="59" mass="6633">MVAKQSCSRILALIFSPYNKTLFPLRQLFGKTNSISNSRSVNQAATSLFHTVSANLFRR</sequence>
<evidence type="ECO:0000313" key="1">
    <source>
        <dbReference type="EMBL" id="PQO46858.1"/>
    </source>
</evidence>
<accession>A0A2S8GQZ7</accession>
<dbReference type="AlphaFoldDB" id="A0A2S8GQZ7"/>
<comment type="caution">
    <text evidence="1">The sequence shown here is derived from an EMBL/GenBank/DDBJ whole genome shotgun (WGS) entry which is preliminary data.</text>
</comment>
<evidence type="ECO:0000313" key="2">
    <source>
        <dbReference type="Proteomes" id="UP000237819"/>
    </source>
</evidence>
<dbReference type="EMBL" id="PUHZ01000007">
    <property type="protein sequence ID" value="PQO46858.1"/>
    <property type="molecule type" value="Genomic_DNA"/>
</dbReference>
<gene>
    <name evidence="1" type="ORF">C5Y93_06825</name>
</gene>
<reference evidence="1 2" key="1">
    <citation type="submission" date="2018-02" db="EMBL/GenBank/DDBJ databases">
        <title>Comparative genomes isolates from brazilian mangrove.</title>
        <authorList>
            <person name="Araujo J.E."/>
            <person name="Taketani R.G."/>
            <person name="Silva M.C.P."/>
            <person name="Loureco M.V."/>
            <person name="Andreote F.D."/>
        </authorList>
    </citation>
    <scope>NUCLEOTIDE SEQUENCE [LARGE SCALE GENOMIC DNA]</scope>
    <source>
        <strain evidence="1 2">Nap-Phe MGV</strain>
    </source>
</reference>
<name>A0A2S8GQZ7_9BACT</name>